<evidence type="ECO:0000256" key="1">
    <source>
        <dbReference type="SAM" id="MobiDB-lite"/>
    </source>
</evidence>
<evidence type="ECO:0000313" key="2">
    <source>
        <dbReference type="Proteomes" id="UP001652626"/>
    </source>
</evidence>
<name>A0ABM4ARU2_VANTA</name>
<organism evidence="2 3">
    <name type="scientific">Vanessa tameamea</name>
    <name type="common">Kamehameha butterfly</name>
    <dbReference type="NCBI Taxonomy" id="334116"/>
    <lineage>
        <taxon>Eukaryota</taxon>
        <taxon>Metazoa</taxon>
        <taxon>Ecdysozoa</taxon>
        <taxon>Arthropoda</taxon>
        <taxon>Hexapoda</taxon>
        <taxon>Insecta</taxon>
        <taxon>Pterygota</taxon>
        <taxon>Neoptera</taxon>
        <taxon>Endopterygota</taxon>
        <taxon>Lepidoptera</taxon>
        <taxon>Glossata</taxon>
        <taxon>Ditrysia</taxon>
        <taxon>Papilionoidea</taxon>
        <taxon>Nymphalidae</taxon>
        <taxon>Nymphalinae</taxon>
        <taxon>Vanessa</taxon>
    </lineage>
</organism>
<feature type="region of interest" description="Disordered" evidence="1">
    <location>
        <begin position="615"/>
        <end position="645"/>
    </location>
</feature>
<feature type="compositionally biased region" description="Basic and acidic residues" evidence="1">
    <location>
        <begin position="341"/>
        <end position="356"/>
    </location>
</feature>
<evidence type="ECO:0000313" key="3">
    <source>
        <dbReference type="RefSeq" id="XP_064074008.1"/>
    </source>
</evidence>
<dbReference type="GeneID" id="113399363"/>
<dbReference type="RefSeq" id="XP_064074008.1">
    <property type="nucleotide sequence ID" value="XM_064217938.1"/>
</dbReference>
<sequence>MFLLKLENHTCNLSKIQCFWIKSDKINTLRKQYDAFLEDDKKRRDRNEYILGRLEEMRSSTALVQIYHKENAHIKDSCFSSRRISDYLNNPSRIETTSKSTTPSDCLTKQLESSILKEISKNYILIPKLQPRLSSGLSYPNPLTENADTDWKSKYNILNELKKNEKESVPDKVHDFILEEKHKSSLFSEESEKQQQNKINDDVAVTVNLNSPKYEFHLNKSNSNIIDKDITDGSTKNYESHDKLDNTVPQIEIPKKHISHNLEPSKDGQYALANDNMHKIEVSQQLFIEPNSEICTNIAVNNNVENHDISQETTNMDMNKMDNQCDGKGDEQPNESFKANQSEHKNPEYKEEISDTDKIDSRNVSENDIKCSGEFQESSKDYVENESAINNIQNHYSNEARMNSDQNANAEINELEKEQNEMFYTENSEKYDESNVETVGNAIENENYTNDQYPYYDESQQEQPYTTEINEHEESTERYDPNYEQQYTENYENVPQYDDQQYEVDNSYETQQVPVDSTINYEEVPLSNVDNFEPLPTERNMDISYQNQEATEYNLENENYESQHYDTNEQQEYGRTVKNDQKQYAIDQEFNQMKTEQETAKELEEVLDIEDGYINNENTTLNDNTEDTISTHNSSIKNESSLKVS</sequence>
<feature type="compositionally biased region" description="Polar residues" evidence="1">
    <location>
        <begin position="630"/>
        <end position="645"/>
    </location>
</feature>
<keyword evidence="2" id="KW-1185">Reference proteome</keyword>
<accession>A0ABM4ARU2</accession>
<gene>
    <name evidence="3" type="primary">LOC113399363</name>
</gene>
<reference evidence="3" key="1">
    <citation type="submission" date="2025-08" db="UniProtKB">
        <authorList>
            <consortium name="RefSeq"/>
        </authorList>
    </citation>
    <scope>IDENTIFICATION</scope>
    <source>
        <tissue evidence="3">Whole body</tissue>
    </source>
</reference>
<protein>
    <submittedName>
        <fullName evidence="3">Protein PFC0760c-like isoform X1</fullName>
    </submittedName>
</protein>
<feature type="compositionally biased region" description="Basic and acidic residues" evidence="1">
    <location>
        <begin position="321"/>
        <end position="331"/>
    </location>
</feature>
<feature type="region of interest" description="Disordered" evidence="1">
    <location>
        <begin position="321"/>
        <end position="356"/>
    </location>
</feature>
<proteinExistence type="predicted"/>
<dbReference type="Proteomes" id="UP001652626">
    <property type="component" value="Chromosome 19"/>
</dbReference>